<gene>
    <name evidence="1" type="ORF">GPZ80_12890</name>
</gene>
<dbReference type="EMBL" id="JABVED010000006">
    <property type="protein sequence ID" value="MBC6448064.1"/>
    <property type="molecule type" value="Genomic_DNA"/>
</dbReference>
<reference evidence="1 2" key="1">
    <citation type="submission" date="2020-06" db="EMBL/GenBank/DDBJ databases">
        <title>Actinokineospora xiongansis sp. nov., isolated from soil of Baiyangdian.</title>
        <authorList>
            <person name="Zhang X."/>
        </authorList>
    </citation>
    <scope>NUCLEOTIDE SEQUENCE [LARGE SCALE GENOMIC DNA]</scope>
    <source>
        <strain evidence="1 2">HBU206404</strain>
    </source>
</reference>
<name>A0ABR7L5W2_9PSEU</name>
<comment type="caution">
    <text evidence="1">The sequence shown here is derived from an EMBL/GenBank/DDBJ whole genome shotgun (WGS) entry which is preliminary data.</text>
</comment>
<accession>A0ABR7L5W2</accession>
<keyword evidence="2" id="KW-1185">Reference proteome</keyword>
<sequence length="45" mass="4999">MHARWKAKTQIRFTTANGGQAWVTLAPDTDAAITRQLDELVNSLT</sequence>
<proteinExistence type="predicted"/>
<evidence type="ECO:0000313" key="1">
    <source>
        <dbReference type="EMBL" id="MBC6448064.1"/>
    </source>
</evidence>
<evidence type="ECO:0000313" key="2">
    <source>
        <dbReference type="Proteomes" id="UP000734823"/>
    </source>
</evidence>
<dbReference type="RefSeq" id="WP_187220563.1">
    <property type="nucleotide sequence ID" value="NZ_JABVED010000006.1"/>
</dbReference>
<protein>
    <submittedName>
        <fullName evidence="1">Uncharacterized protein</fullName>
    </submittedName>
</protein>
<organism evidence="1 2">
    <name type="scientific">Actinokineospora xionganensis</name>
    <dbReference type="NCBI Taxonomy" id="2684470"/>
    <lineage>
        <taxon>Bacteria</taxon>
        <taxon>Bacillati</taxon>
        <taxon>Actinomycetota</taxon>
        <taxon>Actinomycetes</taxon>
        <taxon>Pseudonocardiales</taxon>
        <taxon>Pseudonocardiaceae</taxon>
        <taxon>Actinokineospora</taxon>
    </lineage>
</organism>
<dbReference type="Proteomes" id="UP000734823">
    <property type="component" value="Unassembled WGS sequence"/>
</dbReference>